<organism evidence="1 2">
    <name type="scientific">Desulfosporosinus hippei DSM 8344</name>
    <dbReference type="NCBI Taxonomy" id="1121419"/>
    <lineage>
        <taxon>Bacteria</taxon>
        <taxon>Bacillati</taxon>
        <taxon>Bacillota</taxon>
        <taxon>Clostridia</taxon>
        <taxon>Eubacteriales</taxon>
        <taxon>Desulfitobacteriaceae</taxon>
        <taxon>Desulfosporosinus</taxon>
    </lineage>
</organism>
<reference evidence="2" key="1">
    <citation type="submission" date="2016-10" db="EMBL/GenBank/DDBJ databases">
        <authorList>
            <person name="Varghese N."/>
            <person name="Submissions S."/>
        </authorList>
    </citation>
    <scope>NUCLEOTIDE SEQUENCE [LARGE SCALE GENOMIC DNA]</scope>
    <source>
        <strain evidence="2">DSM 8344</strain>
    </source>
</reference>
<keyword evidence="2" id="KW-1185">Reference proteome</keyword>
<evidence type="ECO:0000313" key="1">
    <source>
        <dbReference type="EMBL" id="SDH65618.1"/>
    </source>
</evidence>
<dbReference type="InterPro" id="IPR036782">
    <property type="entry name" value="NE0471-like_N"/>
</dbReference>
<dbReference type="STRING" id="1121419.SAMN05443529_11670"/>
<gene>
    <name evidence="1" type="ORF">SAMN05443529_11670</name>
</gene>
<sequence length="76" mass="8868">MVQIKEVIPQEDYLLEIILNNGSSISLNMKSRLDTVRFRMLADKEFFRKVTTDGRFVSWGDEVEISVSEVFQLAQR</sequence>
<name>A0A1G8E6N5_9FIRM</name>
<evidence type="ECO:0000313" key="2">
    <source>
        <dbReference type="Proteomes" id="UP000198656"/>
    </source>
</evidence>
<dbReference type="Gene3D" id="3.30.2020.10">
    <property type="entry name" value="NE0471-like N-terminal domain"/>
    <property type="match status" value="1"/>
</dbReference>
<dbReference type="AlphaFoldDB" id="A0A1G8E6N5"/>
<dbReference type="SUPFAM" id="SSF143880">
    <property type="entry name" value="NE0471 N-terminal domain-like"/>
    <property type="match status" value="1"/>
</dbReference>
<dbReference type="OrthoDB" id="1798971at2"/>
<dbReference type="EMBL" id="FNCP01000016">
    <property type="protein sequence ID" value="SDH65618.1"/>
    <property type="molecule type" value="Genomic_DNA"/>
</dbReference>
<evidence type="ECO:0008006" key="3">
    <source>
        <dbReference type="Google" id="ProtNLM"/>
    </source>
</evidence>
<accession>A0A1G8E6N5</accession>
<dbReference type="Proteomes" id="UP000198656">
    <property type="component" value="Unassembled WGS sequence"/>
</dbReference>
<dbReference type="RefSeq" id="WP_092334260.1">
    <property type="nucleotide sequence ID" value="NZ_FNCP01000016.1"/>
</dbReference>
<proteinExistence type="predicted"/>
<protein>
    <recommendedName>
        <fullName evidence="3">DUF2442 domain-containing protein</fullName>
    </recommendedName>
</protein>